<comment type="caution">
    <text evidence="1">The sequence shown here is derived from an EMBL/GenBank/DDBJ whole genome shotgun (WGS) entry which is preliminary data.</text>
</comment>
<sequence>MDVTLTERHVDLVVGGFDVGPLAPFMPTLAAVVTRRVERVPSTIVASPDYWRQNPAPDHPSEPYGYVFAVISPSMRKPG</sequence>
<dbReference type="Proteomes" id="UP000198900">
    <property type="component" value="Unassembled WGS sequence"/>
</dbReference>
<protein>
    <submittedName>
        <fullName evidence="1">Uncharacterized protein</fullName>
    </submittedName>
</protein>
<dbReference type="Gene3D" id="3.40.190.10">
    <property type="entry name" value="Periplasmic binding protein-like II"/>
    <property type="match status" value="2"/>
</dbReference>
<dbReference type="RefSeq" id="WP_143036491.1">
    <property type="nucleotide sequence ID" value="NZ_FNDI01000003.1"/>
</dbReference>
<organism evidence="1 2">
    <name type="scientific">Paraburkholderia steynii</name>
    <dbReference type="NCBI Taxonomy" id="1245441"/>
    <lineage>
        <taxon>Bacteria</taxon>
        <taxon>Pseudomonadati</taxon>
        <taxon>Pseudomonadota</taxon>
        <taxon>Betaproteobacteria</taxon>
        <taxon>Burkholderiales</taxon>
        <taxon>Burkholderiaceae</taxon>
        <taxon>Paraburkholderia</taxon>
    </lineage>
</organism>
<name>A0A7Z7B3Q3_9BURK</name>
<dbReference type="AlphaFoldDB" id="A0A7Z7B3Q3"/>
<dbReference type="EMBL" id="FNDI01000003">
    <property type="protein sequence ID" value="SDH25234.1"/>
    <property type="molecule type" value="Genomic_DNA"/>
</dbReference>
<accession>A0A7Z7B3Q3</accession>
<evidence type="ECO:0000313" key="2">
    <source>
        <dbReference type="Proteomes" id="UP000198900"/>
    </source>
</evidence>
<proteinExistence type="predicted"/>
<evidence type="ECO:0000313" key="1">
    <source>
        <dbReference type="EMBL" id="SDH25234.1"/>
    </source>
</evidence>
<reference evidence="1" key="1">
    <citation type="submission" date="2016-10" db="EMBL/GenBank/DDBJ databases">
        <authorList>
            <person name="Varghese N."/>
            <person name="Submissions S."/>
        </authorList>
    </citation>
    <scope>NUCLEOTIDE SEQUENCE [LARGE SCALE GENOMIC DNA]</scope>
    <source>
        <strain evidence="1">YR281</strain>
    </source>
</reference>
<gene>
    <name evidence="1" type="ORF">SAMN04487926_10381</name>
</gene>
<keyword evidence="2" id="KW-1185">Reference proteome</keyword>